<dbReference type="Gene3D" id="2.60.40.10">
    <property type="entry name" value="Immunoglobulins"/>
    <property type="match status" value="2"/>
</dbReference>
<dbReference type="Proteomes" id="UP000473325">
    <property type="component" value="Unassembled WGS sequence"/>
</dbReference>
<evidence type="ECO:0000313" key="6">
    <source>
        <dbReference type="EMBL" id="MXG90375.1"/>
    </source>
</evidence>
<keyword evidence="1" id="KW-0677">Repeat</keyword>
<keyword evidence="3" id="KW-0624">Polysaccharide degradation</keyword>
<dbReference type="InterPro" id="IPR050991">
    <property type="entry name" value="ECM_Regulatory_Proteins"/>
</dbReference>
<proteinExistence type="predicted"/>
<evidence type="ECO:0000313" key="7">
    <source>
        <dbReference type="Proteomes" id="UP000473325"/>
    </source>
</evidence>
<keyword evidence="2" id="KW-0326">Glycosidase</keyword>
<dbReference type="SUPFAM" id="SSF82171">
    <property type="entry name" value="DPP6 N-terminal domain-like"/>
    <property type="match status" value="1"/>
</dbReference>
<feature type="region of interest" description="Disordered" evidence="4">
    <location>
        <begin position="537"/>
        <end position="562"/>
    </location>
</feature>
<comment type="caution">
    <text evidence="6">The sequence shown here is derived from an EMBL/GenBank/DDBJ whole genome shotgun (WGS) entry which is preliminary data.</text>
</comment>
<feature type="compositionally biased region" description="Basic and acidic residues" evidence="4">
    <location>
        <begin position="2175"/>
        <end position="2192"/>
    </location>
</feature>
<dbReference type="InterPro" id="IPR036116">
    <property type="entry name" value="FN3_sf"/>
</dbReference>
<dbReference type="PANTHER" id="PTHR46708:SF2">
    <property type="entry name" value="FIBRONECTIN TYPE-III DOMAIN-CONTAINING PROTEIN"/>
    <property type="match status" value="1"/>
</dbReference>
<evidence type="ECO:0000259" key="5">
    <source>
        <dbReference type="PROSITE" id="PS50853"/>
    </source>
</evidence>
<reference evidence="6 7" key="1">
    <citation type="submission" date="2019-12" db="EMBL/GenBank/DDBJ databases">
        <authorList>
            <person name="Kun Z."/>
        </authorList>
    </citation>
    <scope>NUCLEOTIDE SEQUENCE [LARGE SCALE GENOMIC DNA]</scope>
    <source>
        <strain evidence="6 7">YIM 123512</strain>
    </source>
</reference>
<dbReference type="Gene3D" id="2.60.40.1120">
    <property type="entry name" value="Carboxypeptidase-like, regulatory domain"/>
    <property type="match status" value="2"/>
</dbReference>
<gene>
    <name evidence="6" type="ORF">GRQ65_12535</name>
</gene>
<evidence type="ECO:0000256" key="2">
    <source>
        <dbReference type="ARBA" id="ARBA00023295"/>
    </source>
</evidence>
<protein>
    <recommendedName>
        <fullName evidence="5">Fibronectin type-III domain-containing protein</fullName>
    </recommendedName>
</protein>
<dbReference type="GO" id="GO:0016798">
    <property type="term" value="F:hydrolase activity, acting on glycosyl bonds"/>
    <property type="evidence" value="ECO:0007669"/>
    <property type="project" value="UniProtKB-KW"/>
</dbReference>
<dbReference type="RefSeq" id="WP_160878316.1">
    <property type="nucleotide sequence ID" value="NZ_WUEK01000007.1"/>
</dbReference>
<dbReference type="InterPro" id="IPR008969">
    <property type="entry name" value="CarboxyPept-like_regulatory"/>
</dbReference>
<feature type="domain" description="Fibronectin type-III" evidence="5">
    <location>
        <begin position="982"/>
        <end position="1069"/>
    </location>
</feature>
<dbReference type="PROSITE" id="PS50853">
    <property type="entry name" value="FN3"/>
    <property type="match status" value="3"/>
</dbReference>
<dbReference type="InterPro" id="IPR011042">
    <property type="entry name" value="6-blade_b-propeller_TolB-like"/>
</dbReference>
<feature type="compositionally biased region" description="Polar residues" evidence="4">
    <location>
        <begin position="1974"/>
        <end position="1992"/>
    </location>
</feature>
<feature type="domain" description="Fibronectin type-III" evidence="5">
    <location>
        <begin position="889"/>
        <end position="978"/>
    </location>
</feature>
<dbReference type="SUPFAM" id="SSF49478">
    <property type="entry name" value="Cna protein B-type domain"/>
    <property type="match status" value="1"/>
</dbReference>
<feature type="region of interest" description="Disordered" evidence="4">
    <location>
        <begin position="2175"/>
        <end position="2200"/>
    </location>
</feature>
<dbReference type="CDD" id="cd00063">
    <property type="entry name" value="FN3"/>
    <property type="match status" value="2"/>
</dbReference>
<evidence type="ECO:0000256" key="3">
    <source>
        <dbReference type="ARBA" id="ARBA00023326"/>
    </source>
</evidence>
<name>A0A6L7F054_9ACTN</name>
<dbReference type="PANTHER" id="PTHR46708">
    <property type="entry name" value="TENASCIN"/>
    <property type="match status" value="1"/>
</dbReference>
<dbReference type="InterPro" id="IPR003961">
    <property type="entry name" value="FN3_dom"/>
</dbReference>
<dbReference type="InterPro" id="IPR013783">
    <property type="entry name" value="Ig-like_fold"/>
</dbReference>
<accession>A0A6L7F054</accession>
<dbReference type="SUPFAM" id="SSF49265">
    <property type="entry name" value="Fibronectin type III"/>
    <property type="match status" value="2"/>
</dbReference>
<evidence type="ECO:0000256" key="4">
    <source>
        <dbReference type="SAM" id="MobiDB-lite"/>
    </source>
</evidence>
<dbReference type="GO" id="GO:0000272">
    <property type="term" value="P:polysaccharide catabolic process"/>
    <property type="evidence" value="ECO:0007669"/>
    <property type="project" value="UniProtKB-KW"/>
</dbReference>
<feature type="domain" description="Fibronectin type-III" evidence="5">
    <location>
        <begin position="2416"/>
        <end position="2508"/>
    </location>
</feature>
<dbReference type="Pfam" id="PF00041">
    <property type="entry name" value="fn3"/>
    <property type="match status" value="2"/>
</dbReference>
<feature type="compositionally biased region" description="Polar residues" evidence="4">
    <location>
        <begin position="538"/>
        <end position="548"/>
    </location>
</feature>
<feature type="region of interest" description="Disordered" evidence="4">
    <location>
        <begin position="1937"/>
        <end position="1996"/>
    </location>
</feature>
<keyword evidence="2" id="KW-0378">Hydrolase</keyword>
<keyword evidence="3" id="KW-0119">Carbohydrate metabolism</keyword>
<keyword evidence="7" id="KW-1185">Reference proteome</keyword>
<sequence>MAVPSLPSDPTRLGGPVLPWLVRLLSLALVLTAGLPVLAGVAQAADPSVPLSGRVTDRTGKAVAGTAVAVHDLDQGGAVVATATPNGEGRYSVADLPAGEYDVVATPPVDAPGALATVTSHLSLGHGDEVVDLVLPPATVTGRVTHSDGSPAPGALLVVDASPRHRATAYADGTFRLALGDGEWEVEARPATGDASLDVSAVRSFTVAGSGPVDASVALARPTVRGTVLAPDGTTAVAGATVSLVATSGRNQETTSRSDGSFGFAAQPGEHRLEVEPPVVNPFGWVRDQGPTFTVTRDHSPAAPLVVDARLSGPTLTGVVRSPSGAPVPRASLQAKSPAGWTYARADAAGQYGLDVPAGTVEVTVAPPRDSAEMLARTVSLDLGTLPAVRDLELARPNVAGRALTPEGLPVRNAEVEAYGPGHAGEHTTWVPTDRDGRFGLLLPAATDQRIVVSPVAGDTGVVRTARVASVPATGHLDGFDVTLAAAPAAAYDVAAMPVSIDGQAARATEQPVISADGNVVAVVAATQVTCDCDTRQDVPSATSTDGPSATGVVLHDRTTGEDEPLRAAGRLVIPDGRIALSGDGRTVAFVTRQEGLIEDDEDGDLDAFVLDRRTGTLTRIAPVTGADWSQRTAVLSGDGRRLVLVAETAPTEQTPQTDQVVVVELGATGAETGRRVVGDTGAAGVLADLSRDGRVLAWTSYAADAWTLQVLDLVTGERDQPRPFSAGFQVWNGTFAAPSLSDDGSVVAYGTLRDSVDHGPSGAVRTARRTAATDRVVGLFAADGGPRGSGVSDFVLAGDGASLLVASPGAHPEEWATQAWVVDLADDSAELVSRTAAGRPAAQGVYRIAAPSSFSTLALQTSSKDLSGTSNAFVVLATGEVVPPTWPAGAALTSVASGLGATTATLEWTEATDNVAVTGYRVLSGDTVVGATPAATRRLRLTGLQPGTSHTFRVEAVDGRGSVSTGGPTVTVRTLADDSTELRPLEATGSTGGVATLAWEAPPGAEAIVLRRLVGETVVAERTLPADATTATERGLAAATTHTFQLFARTGGVLKPWTRTATVAVPALSLGDVSWSVDTVRPDVARYGSTASLSVAAESGRLVTAAVTHLSWYDEAHRLLDTPREVTSVVPLTEAVDAPGTYRGGFVLADGIAGIRSVRGTVSDGQGGSLEKAATRAPVTVSSHLAVTVDAPAGALVWSSVQVSSETANQSRVGRADGGTSMVFDDLLAADDYVVRFVDDRGTTRARATGLMVRGGLAAAATLEPPLDATLEISFRDERGDAVTGTEVLLRDAGTKEFLALRETDRTGGVSFDGLLEGTEVSAEVRFDADQLFVAEQARVITLTRGTNHLDVTVRDLPRSTLTGVVRDEAGQPVAGASVELRQLHNGQVRSERTTSAVDGTYEVTGLRRSASLTVRKDALAAEVELDLGAARVSRDVSLFGPRLYRVDLRIFTRAPGAEEIGPARLDPATFLGLGLAISIDGETRYADIQPSTTSGTTAQLTARPGQVVRLCRYGSACAQATLGTGTEPTSIELHTSDPVRINAEVRDVATDARVAPVFATLHRVGDAGRELVSRSTMWSSTLRLDAPGAGRYALVVSSSSGTSVERALSIDPGQPGVDLGVLRLSHRAHFRNTEDRVVATRPEVLPGGDVDLRATWTNAATGLSDVVARVSVPQGSTLVPGSLLLDGRPVQGTAGDGYVDVALGDVPTSGTGTLRYRLEAAPSLAGTDGAGLSAGVELRWPGGAETLAPAVVGIAGVTIGGPAVSTTLRVPVSGRAPAGSLVSISDAGVVIGETLTGPGGYWSTAVTVTERRTQPRHSLVAATVVAGQRLDAEHVVDVDPNRPVVARLSLFQGSEAAPVRRVDLDPREGVARFPFVFSPYQSTGVVVGFDAPELVTRAETIIGDERIPMTRRDDGTWLAATSSSTLQGPIRVDFDADPRPMSLEGDDSGEQEVRDSLPSPLSDFVVSDVVQPDTSGTGPRTGSFTMSLPSQPGGYARVTMTTTRETYTPTAADLETARGTGAPVYAASATRSGNTLTLSMVVPDPAAGRRSGGPGLSAVRESLQWAFFGATSLDSFVSAVTSGGKYKDLRKALDVADGCSPAKRAEYTDRASDIALAALLGDIGGAAFSIASTVFAPATFGLGSLALGLLGVALDKALSYGIEKLTSDLVEEMKGDKDCTPPDDPKRPKDPPPPAATPVWIYDPSGYVYEGARTERVGGVTATLLTAPTADGPWEPWDAEWYGQTNPQQTGTDGRYGWDVPEGWWKVRWTKSGYRPEESRVLRVLPPHFDVDVSMTKEGLPTVTSARVAEKGVVDLGFDRLVRTASTRGDGVLSVVDADGRLVTGTWTTTDPATGDDDRLLQRGARFTPASAPAVGTVLTVTVDGVADHSGNLMREPYSVELTVPAGTEGAAGVPEAPGPVTATAGERRATVAWAAPDDHGSPLVDYVVTAQPGGAQVTVPSSQRQTEVAGLSAGTAYTFTVTARNGVGTGAASAPTAPVVPTAVAPETTLTGGPAEGAVVASRSASLAWATTGSSYACTLDGAPFGCSGTSVALTKLRSGTHTFSVAARDAEGDVDATPATRTWVVPRDDRTLDRGRGWRTWTDTKSFEGTYLEARRRGTSLTTRVQDATGLALVVGGGRHHGRVRVWIGRHRIGTVSLSTRSYQNARVVDLGSFAKARSGVVRIEVVSRGKVVRVDGLAVRQ</sequence>
<dbReference type="Pfam" id="PF13620">
    <property type="entry name" value="CarboxypepD_reg"/>
    <property type="match status" value="2"/>
</dbReference>
<dbReference type="Gene3D" id="2.120.10.30">
    <property type="entry name" value="TolB, C-terminal domain"/>
    <property type="match status" value="1"/>
</dbReference>
<evidence type="ECO:0000256" key="1">
    <source>
        <dbReference type="ARBA" id="ARBA00022737"/>
    </source>
</evidence>
<dbReference type="SUPFAM" id="SSF49464">
    <property type="entry name" value="Carboxypeptidase regulatory domain-like"/>
    <property type="match status" value="2"/>
</dbReference>
<organism evidence="6 7">
    <name type="scientific">Nocardioides flavescens</name>
    <dbReference type="NCBI Taxonomy" id="2691959"/>
    <lineage>
        <taxon>Bacteria</taxon>
        <taxon>Bacillati</taxon>
        <taxon>Actinomycetota</taxon>
        <taxon>Actinomycetes</taxon>
        <taxon>Propionibacteriales</taxon>
        <taxon>Nocardioidaceae</taxon>
        <taxon>Nocardioides</taxon>
    </lineage>
</organism>
<dbReference type="EMBL" id="WUEK01000007">
    <property type="protein sequence ID" value="MXG90375.1"/>
    <property type="molecule type" value="Genomic_DNA"/>
</dbReference>
<dbReference type="SMART" id="SM00060">
    <property type="entry name" value="FN3"/>
    <property type="match status" value="3"/>
</dbReference>